<dbReference type="InterPro" id="IPR008964">
    <property type="entry name" value="Invasin/intimin_cell_adhesion"/>
</dbReference>
<accession>A0A7W5B4X8</accession>
<feature type="domain" description="BIG2" evidence="2">
    <location>
        <begin position="492"/>
        <end position="579"/>
    </location>
</feature>
<feature type="domain" description="BIG2" evidence="2">
    <location>
        <begin position="1250"/>
        <end position="1335"/>
    </location>
</feature>
<dbReference type="EMBL" id="JACHXK010000028">
    <property type="protein sequence ID" value="MBB3114249.1"/>
    <property type="molecule type" value="Genomic_DNA"/>
</dbReference>
<organism evidence="3 4">
    <name type="scientific">Paenibacillus phyllosphaerae</name>
    <dbReference type="NCBI Taxonomy" id="274593"/>
    <lineage>
        <taxon>Bacteria</taxon>
        <taxon>Bacillati</taxon>
        <taxon>Bacillota</taxon>
        <taxon>Bacilli</taxon>
        <taxon>Bacillales</taxon>
        <taxon>Paenibacillaceae</taxon>
        <taxon>Paenibacillus</taxon>
    </lineage>
</organism>
<dbReference type="Pfam" id="PF02368">
    <property type="entry name" value="Big_2"/>
    <property type="match status" value="1"/>
</dbReference>
<proteinExistence type="predicted"/>
<keyword evidence="4" id="KW-1185">Reference proteome</keyword>
<evidence type="ECO:0000313" key="3">
    <source>
        <dbReference type="EMBL" id="MBB3114249.1"/>
    </source>
</evidence>
<dbReference type="Proteomes" id="UP000570361">
    <property type="component" value="Unassembled WGS sequence"/>
</dbReference>
<feature type="domain" description="BIG2" evidence="2">
    <location>
        <begin position="867"/>
        <end position="943"/>
    </location>
</feature>
<feature type="domain" description="BIG2" evidence="2">
    <location>
        <begin position="399"/>
        <end position="486"/>
    </location>
</feature>
<gene>
    <name evidence="3" type="ORF">FHS18_006368</name>
</gene>
<feature type="domain" description="BIG2" evidence="2">
    <location>
        <begin position="677"/>
        <end position="762"/>
    </location>
</feature>
<dbReference type="SUPFAM" id="SSF49373">
    <property type="entry name" value="Invasin/intimin cell-adhesion fragments"/>
    <property type="match status" value="1"/>
</dbReference>
<feature type="chain" id="PRO_5030994975" evidence="1">
    <location>
        <begin position="27"/>
        <end position="1340"/>
    </location>
</feature>
<name>A0A7W5B4X8_9BACL</name>
<feature type="domain" description="BIG2" evidence="2">
    <location>
        <begin position="1058"/>
        <end position="1143"/>
    </location>
</feature>
<dbReference type="RefSeq" id="WP_183604296.1">
    <property type="nucleotide sequence ID" value="NZ_JACHXK010000028.1"/>
</dbReference>
<evidence type="ECO:0000259" key="2">
    <source>
        <dbReference type="SMART" id="SM00635"/>
    </source>
</evidence>
<feature type="domain" description="BIG2" evidence="2">
    <location>
        <begin position="962"/>
        <end position="1047"/>
    </location>
</feature>
<dbReference type="InterPro" id="IPR056645">
    <property type="entry name" value="DUF7743"/>
</dbReference>
<evidence type="ECO:0000313" key="4">
    <source>
        <dbReference type="Proteomes" id="UP000570361"/>
    </source>
</evidence>
<dbReference type="Pfam" id="PF24893">
    <property type="entry name" value="DUF7743"/>
    <property type="match status" value="1"/>
</dbReference>
<feature type="signal peptide" evidence="1">
    <location>
        <begin position="1"/>
        <end position="26"/>
    </location>
</feature>
<feature type="domain" description="BIG2" evidence="2">
    <location>
        <begin position="1153"/>
        <end position="1238"/>
    </location>
</feature>
<dbReference type="InterPro" id="IPR003343">
    <property type="entry name" value="Big_2"/>
</dbReference>
<sequence length="1340" mass="139871">MASKKRLLSLFLAIILMLSTAVPVYATEVIIEDPTPDTEAPTLTSIAISDNETAVNVPLQLSIEAEDDLSGIANIYAYYTGPDNNSNYVSLYYNSSTLKYEGSITFGSYEGGDWTLNSVTLEDNKDNRRSIYHSTSESSLNGFDFSPYSIHVTGGIVDDIPPVLSSVEFISDSQVGPGGYVTVKADVTDVGSGVSSVYVGIQKPINSTNISLHYNQSSGLYEGSLMIDAYDELGSWNLSNVSLRDYAENYSSYSAARGDFSSYSFEVIGTTPDLIGPTLDHLAISLEQANSSGAVVKLTLGSNDNLSGVGYIYADYQKPNGSTYSVYFSRNYDTGKYEGTVRIDRYDQLGTWKLKNISLRDAKGNYRSIYDQSAGYGEMADFSSFHFTVRGVITIPPAVPFSIGVTPSAVSLKPGDSQNLLTTLYMTDGKTQDVTLGTAKTVYTSSKPTAVKVNENGVITVADNAEPGVVFVQAANSGMTAQTEITISGGTLEEYLQIDPIALRLAPGESSPLQVTAYFKDGTVREVTSGSTGTTYSISGVDGVTIDQNGKVSVGSNVLKGTATIVVTHGEITAESTITVTAPPVVNRLDVAPAAPTVAVGETMQLSIRATLSNGTTKDVTLGSEGTTYVSSNTSMASVDANGLVTVPANAPLGLVIITATNNGIPIKSLVTVDGPRLTDMIITPSTQTVHRGDTLSLSVVGKYSDGVSKNITSSAEETTYMSSSVRRATVDAEGGITIPGDALYGDVTIVVKNRDFSGEMTLSIVEDLSRTVVGLAVTPNSQTVHRGDTLNLSAVATYGNGTTKNVTSGSEGTSYLSGSTRRAVVDANGGVTIPDDALYGEVTVVVKNGEAQAMITLLVEESVTNDVTRLDADPTAQTVHRGDSLNLAVTGTFADNTTKDVTASTEGTTYVSSSSRRAIVDADGHVTIPVDALYGEAIITVKNGKVSTTVTLTIEEDISGRLTSMAASPASQTVHRGDSLDLAVTGTYADNTTKDLTASTEGTTYVSSSTRRANVDAEGHITIPSDALYGEVVITIKNGATVSTTVTLTVEEDTGGNLTSLAASPATQTVHRGDSLNLSVTGTYGDGSNQTLTASTEGTTYVSGSTRRAIVDAEGGVTVPSDALYGDVIITIKNGAVSTTVTLTVEEDISGKLVSMAANPATQTVHRGNSLNIVVTGTYGNGTSRTITASTEGTTYLSGSTRKAIVDAEGRVTIPSDALYGDVIITIKNGTVSTTVTLTVAEDTSNKLVSITATITPATLTARRGDSLIIAVTGTYGSGTSRSITASTEGTTYVSSNARRATVDAEGRIAIPANATYGEVIITIKNGTLSTTIRLNVTA</sequence>
<evidence type="ECO:0000256" key="1">
    <source>
        <dbReference type="SAM" id="SignalP"/>
    </source>
</evidence>
<dbReference type="SMART" id="SM00635">
    <property type="entry name" value="BID_2"/>
    <property type="match status" value="10"/>
</dbReference>
<feature type="domain" description="BIG2" evidence="2">
    <location>
        <begin position="772"/>
        <end position="857"/>
    </location>
</feature>
<dbReference type="Gene3D" id="2.60.40.1080">
    <property type="match status" value="10"/>
</dbReference>
<keyword evidence="1" id="KW-0732">Signal</keyword>
<protein>
    <submittedName>
        <fullName evidence="3">Nucleoid-associated protein YgaU</fullName>
    </submittedName>
</protein>
<reference evidence="3 4" key="1">
    <citation type="submission" date="2020-08" db="EMBL/GenBank/DDBJ databases">
        <title>Genomic Encyclopedia of Type Strains, Phase III (KMG-III): the genomes of soil and plant-associated and newly described type strains.</title>
        <authorList>
            <person name="Whitman W."/>
        </authorList>
    </citation>
    <scope>NUCLEOTIDE SEQUENCE [LARGE SCALE GENOMIC DNA]</scope>
    <source>
        <strain evidence="3 4">CECT 5862</strain>
    </source>
</reference>
<feature type="domain" description="BIG2" evidence="2">
    <location>
        <begin position="585"/>
        <end position="672"/>
    </location>
</feature>
<comment type="caution">
    <text evidence="3">The sequence shown here is derived from an EMBL/GenBank/DDBJ whole genome shotgun (WGS) entry which is preliminary data.</text>
</comment>